<feature type="transmembrane region" description="Helical" evidence="3">
    <location>
        <begin position="28"/>
        <end position="46"/>
    </location>
</feature>
<dbReference type="GO" id="GO:0006412">
    <property type="term" value="P:translation"/>
    <property type="evidence" value="ECO:0007669"/>
    <property type="project" value="InterPro"/>
</dbReference>
<keyword evidence="5" id="KW-1185">Reference proteome</keyword>
<dbReference type="GO" id="GO:1990904">
    <property type="term" value="C:ribonucleoprotein complex"/>
    <property type="evidence" value="ECO:0007669"/>
    <property type="project" value="UniProtKB-KW"/>
</dbReference>
<name>A0AAP0MHW1_9ROSI</name>
<keyword evidence="3" id="KW-1133">Transmembrane helix</keyword>
<dbReference type="InterPro" id="IPR012678">
    <property type="entry name" value="Ribosomal_uL23/eL15/eS24_sf"/>
</dbReference>
<keyword evidence="3" id="KW-0472">Membrane</keyword>
<dbReference type="Gene3D" id="1.20.1250.20">
    <property type="entry name" value="MFS general substrate transporter like domains"/>
    <property type="match status" value="1"/>
</dbReference>
<dbReference type="Proteomes" id="UP001428341">
    <property type="component" value="Unassembled WGS sequence"/>
</dbReference>
<dbReference type="Gene3D" id="3.30.70.330">
    <property type="match status" value="1"/>
</dbReference>
<dbReference type="InterPro" id="IPR036259">
    <property type="entry name" value="MFS_trans_sf"/>
</dbReference>
<proteinExistence type="predicted"/>
<dbReference type="InterPro" id="IPR012677">
    <property type="entry name" value="Nucleotide-bd_a/b_plait_sf"/>
</dbReference>
<evidence type="ECO:0000256" key="1">
    <source>
        <dbReference type="ARBA" id="ARBA00022980"/>
    </source>
</evidence>
<dbReference type="AlphaFoldDB" id="A0AAP0MHW1"/>
<sequence length="133" mass="15125">MNTVDDITKRGGNEGWIRSNINKGHYDYYYWLLAGLNMANFIYFLACCKAYGPCKGLVSKPLGEKDGTDEEGPCRHQKLQRNIEKVRTLNMQGKKEKREGLLVARPNYKKAYMTLKKPVSSAIDMPFSEPKGS</sequence>
<reference evidence="4 5" key="1">
    <citation type="submission" date="2024-05" db="EMBL/GenBank/DDBJ databases">
        <title>Haplotype-resolved chromosome-level genome assembly of Huyou (Citrus changshanensis).</title>
        <authorList>
            <person name="Miao C."/>
            <person name="Chen W."/>
            <person name="Wu Y."/>
            <person name="Wang L."/>
            <person name="Zhao S."/>
            <person name="Grierson D."/>
            <person name="Xu C."/>
            <person name="Chen K."/>
        </authorList>
    </citation>
    <scope>NUCLEOTIDE SEQUENCE [LARGE SCALE GENOMIC DNA]</scope>
    <source>
        <strain evidence="4">01-14</strain>
        <tissue evidence="4">Leaf</tissue>
    </source>
</reference>
<organism evidence="4 5">
    <name type="scientific">Citrus x changshan-huyou</name>
    <dbReference type="NCBI Taxonomy" id="2935761"/>
    <lineage>
        <taxon>Eukaryota</taxon>
        <taxon>Viridiplantae</taxon>
        <taxon>Streptophyta</taxon>
        <taxon>Embryophyta</taxon>
        <taxon>Tracheophyta</taxon>
        <taxon>Spermatophyta</taxon>
        <taxon>Magnoliopsida</taxon>
        <taxon>eudicotyledons</taxon>
        <taxon>Gunneridae</taxon>
        <taxon>Pentapetalae</taxon>
        <taxon>rosids</taxon>
        <taxon>malvids</taxon>
        <taxon>Sapindales</taxon>
        <taxon>Rutaceae</taxon>
        <taxon>Aurantioideae</taxon>
        <taxon>Citrus</taxon>
    </lineage>
</organism>
<evidence type="ECO:0000256" key="3">
    <source>
        <dbReference type="SAM" id="Phobius"/>
    </source>
</evidence>
<keyword evidence="2" id="KW-0687">Ribonucleoprotein</keyword>
<dbReference type="GO" id="GO:0003735">
    <property type="term" value="F:structural constituent of ribosome"/>
    <property type="evidence" value="ECO:0007669"/>
    <property type="project" value="InterPro"/>
</dbReference>
<dbReference type="SUPFAM" id="SSF54189">
    <property type="entry name" value="Ribosomal proteins S24e, L23 and L15e"/>
    <property type="match status" value="1"/>
</dbReference>
<keyword evidence="1" id="KW-0689">Ribosomal protein</keyword>
<dbReference type="EMBL" id="JBCGBO010000004">
    <property type="protein sequence ID" value="KAK9208096.1"/>
    <property type="molecule type" value="Genomic_DNA"/>
</dbReference>
<evidence type="ECO:0000313" key="4">
    <source>
        <dbReference type="EMBL" id="KAK9208096.1"/>
    </source>
</evidence>
<dbReference type="GO" id="GO:0005840">
    <property type="term" value="C:ribosome"/>
    <property type="evidence" value="ECO:0007669"/>
    <property type="project" value="UniProtKB-KW"/>
</dbReference>
<protein>
    <submittedName>
        <fullName evidence="4">Uncharacterized protein</fullName>
    </submittedName>
</protein>
<evidence type="ECO:0000313" key="5">
    <source>
        <dbReference type="Proteomes" id="UP001428341"/>
    </source>
</evidence>
<gene>
    <name evidence="4" type="ORF">WN944_000450</name>
</gene>
<comment type="caution">
    <text evidence="4">The sequence shown here is derived from an EMBL/GenBank/DDBJ whole genome shotgun (WGS) entry which is preliminary data.</text>
</comment>
<keyword evidence="3" id="KW-0812">Transmembrane</keyword>
<dbReference type="GO" id="GO:0003729">
    <property type="term" value="F:mRNA binding"/>
    <property type="evidence" value="ECO:0007669"/>
    <property type="project" value="UniProtKB-ARBA"/>
</dbReference>
<evidence type="ECO:0000256" key="2">
    <source>
        <dbReference type="ARBA" id="ARBA00023274"/>
    </source>
</evidence>
<accession>A0AAP0MHW1</accession>